<accession>W4QMD9</accession>
<dbReference type="Proteomes" id="UP000018895">
    <property type="component" value="Unassembled WGS sequence"/>
</dbReference>
<reference evidence="1" key="1">
    <citation type="journal article" date="2014" name="Genome Announc.">
        <title>Draft Genome Sequences of Three Alkaliphilic Bacillus Strains, Bacillus wakoensis JCM 9140T, Bacillus akibai JCM 9157T, and Bacillus hemicellulosilyticus JCM 9152T.</title>
        <authorList>
            <person name="Yuki M."/>
            <person name="Oshima K."/>
            <person name="Suda W."/>
            <person name="Oshida Y."/>
            <person name="Kitamura K."/>
            <person name="Iida T."/>
            <person name="Hattori M."/>
            <person name="Ohkuma M."/>
        </authorList>
    </citation>
    <scope>NUCLEOTIDE SEQUENCE [LARGE SCALE GENOMIC DNA]</scope>
    <source>
        <strain evidence="1">JCM 9152</strain>
    </source>
</reference>
<dbReference type="EMBL" id="BAUU01000053">
    <property type="protein sequence ID" value="GAE32813.1"/>
    <property type="molecule type" value="Genomic_DNA"/>
</dbReference>
<dbReference type="AlphaFoldDB" id="W4QMD9"/>
<gene>
    <name evidence="1" type="ORF">JCM9152_4383</name>
</gene>
<protein>
    <submittedName>
        <fullName evidence="1">Uncharacterized protein</fullName>
    </submittedName>
</protein>
<keyword evidence="2" id="KW-1185">Reference proteome</keyword>
<name>W4QMD9_9BACI</name>
<comment type="caution">
    <text evidence="1">The sequence shown here is derived from an EMBL/GenBank/DDBJ whole genome shotgun (WGS) entry which is preliminary data.</text>
</comment>
<organism evidence="1 2">
    <name type="scientific">Halalkalibacter hemicellulosilyticusJCM 9152</name>
    <dbReference type="NCBI Taxonomy" id="1236971"/>
    <lineage>
        <taxon>Bacteria</taxon>
        <taxon>Bacillati</taxon>
        <taxon>Bacillota</taxon>
        <taxon>Bacilli</taxon>
        <taxon>Bacillales</taxon>
        <taxon>Bacillaceae</taxon>
        <taxon>Halalkalibacter</taxon>
    </lineage>
</organism>
<evidence type="ECO:0000313" key="2">
    <source>
        <dbReference type="Proteomes" id="UP000018895"/>
    </source>
</evidence>
<dbReference type="RefSeq" id="WP_035347364.1">
    <property type="nucleotide sequence ID" value="NZ_BAUU01000053.1"/>
</dbReference>
<dbReference type="OrthoDB" id="2881021at2"/>
<sequence length="83" mass="10137">MKEKRFVSKQKRIEAYSSQVERIMDEINKRDLAEVPSEKLFDTLLKYLELLKKEEQDISFYEKNDDIHQMLDSNFNQTYEWKA</sequence>
<proteinExistence type="predicted"/>
<evidence type="ECO:0000313" key="1">
    <source>
        <dbReference type="EMBL" id="GAE32813.1"/>
    </source>
</evidence>